<sequence>MNDQKNILILGATSGIGKEITAILSHDFSLLLSGRNKDKLTDLSALLQNKNKTIACDLASDADLDNLAATCPELDGLVFCSGVASSMPARYIRREDIRTAMEVNFEGIVLTVARLLKLKKINPGASMVFISSEAVRLPFFGSSVYSASKAALEAYALTLATELQPKKIRVNCISPAYVETPMLDQARTTMSADFVESMKKMHPEAFTSATDIAGITSFLLSDKAASVNGQIIKTGRFNINIPGL</sequence>
<evidence type="ECO:0000256" key="1">
    <source>
        <dbReference type="ARBA" id="ARBA00006484"/>
    </source>
</evidence>
<comment type="caution">
    <text evidence="3">The sequence shown here is derived from an EMBL/GenBank/DDBJ whole genome shotgun (WGS) entry which is preliminary data.</text>
</comment>
<name>A0A644XG10_9ZZZZ</name>
<dbReference type="Gene3D" id="3.40.50.720">
    <property type="entry name" value="NAD(P)-binding Rossmann-like Domain"/>
    <property type="match status" value="1"/>
</dbReference>
<dbReference type="AlphaFoldDB" id="A0A644XG10"/>
<dbReference type="GO" id="GO:0004316">
    <property type="term" value="F:3-oxoacyl-[acyl-carrier-protein] reductase (NADPH) activity"/>
    <property type="evidence" value="ECO:0007669"/>
    <property type="project" value="UniProtKB-EC"/>
</dbReference>
<organism evidence="3">
    <name type="scientific">bioreactor metagenome</name>
    <dbReference type="NCBI Taxonomy" id="1076179"/>
    <lineage>
        <taxon>unclassified sequences</taxon>
        <taxon>metagenomes</taxon>
        <taxon>ecological metagenomes</taxon>
    </lineage>
</organism>
<dbReference type="PRINTS" id="PR00081">
    <property type="entry name" value="GDHRDH"/>
</dbReference>
<dbReference type="PANTHER" id="PTHR43477:SF1">
    <property type="entry name" value="DIHYDROANTICAPSIN 7-DEHYDROGENASE"/>
    <property type="match status" value="1"/>
</dbReference>
<protein>
    <submittedName>
        <fullName evidence="3">3-oxoacyl-[acyl-carrier-protein] reductase FabG</fullName>
        <ecNumber evidence="3">1.1.1.100</ecNumber>
    </submittedName>
</protein>
<dbReference type="PROSITE" id="PS00061">
    <property type="entry name" value="ADH_SHORT"/>
    <property type="match status" value="1"/>
</dbReference>
<evidence type="ECO:0000256" key="2">
    <source>
        <dbReference type="ARBA" id="ARBA00023002"/>
    </source>
</evidence>
<evidence type="ECO:0000313" key="3">
    <source>
        <dbReference type="EMBL" id="MPM15162.1"/>
    </source>
</evidence>
<proteinExistence type="inferred from homology"/>
<gene>
    <name evidence="3" type="primary">fabG_50</name>
    <name evidence="3" type="ORF">SDC9_61528</name>
</gene>
<accession>A0A644XG10</accession>
<dbReference type="EC" id="1.1.1.100" evidence="3"/>
<reference evidence="3" key="1">
    <citation type="submission" date="2019-08" db="EMBL/GenBank/DDBJ databases">
        <authorList>
            <person name="Kucharzyk K."/>
            <person name="Murdoch R.W."/>
            <person name="Higgins S."/>
            <person name="Loffler F."/>
        </authorList>
    </citation>
    <scope>NUCLEOTIDE SEQUENCE</scope>
</reference>
<dbReference type="InterPro" id="IPR020904">
    <property type="entry name" value="Sc_DH/Rdtase_CS"/>
</dbReference>
<dbReference type="Pfam" id="PF13561">
    <property type="entry name" value="adh_short_C2"/>
    <property type="match status" value="1"/>
</dbReference>
<dbReference type="CDD" id="cd05233">
    <property type="entry name" value="SDR_c"/>
    <property type="match status" value="1"/>
</dbReference>
<dbReference type="SUPFAM" id="SSF51735">
    <property type="entry name" value="NAD(P)-binding Rossmann-fold domains"/>
    <property type="match status" value="1"/>
</dbReference>
<dbReference type="InterPro" id="IPR002347">
    <property type="entry name" value="SDR_fam"/>
</dbReference>
<dbReference type="InterPro" id="IPR036291">
    <property type="entry name" value="NAD(P)-bd_dom_sf"/>
</dbReference>
<dbReference type="InterPro" id="IPR051122">
    <property type="entry name" value="SDR_DHRS6-like"/>
</dbReference>
<dbReference type="EMBL" id="VSSQ01002396">
    <property type="protein sequence ID" value="MPM15162.1"/>
    <property type="molecule type" value="Genomic_DNA"/>
</dbReference>
<keyword evidence="2 3" id="KW-0560">Oxidoreductase</keyword>
<comment type="similarity">
    <text evidence="1">Belongs to the short-chain dehydrogenases/reductases (SDR) family.</text>
</comment>
<dbReference type="PANTHER" id="PTHR43477">
    <property type="entry name" value="DIHYDROANTICAPSIN 7-DEHYDROGENASE"/>
    <property type="match status" value="1"/>
</dbReference>